<proteinExistence type="predicted"/>
<evidence type="ECO:0000313" key="1">
    <source>
        <dbReference type="EMBL" id="EHO15982.1"/>
    </source>
</evidence>
<evidence type="ECO:0000313" key="2">
    <source>
        <dbReference type="Proteomes" id="UP000018466"/>
    </source>
</evidence>
<keyword evidence="2" id="KW-1185">Reference proteome</keyword>
<dbReference type="Proteomes" id="UP000018466">
    <property type="component" value="Unassembled WGS sequence"/>
</dbReference>
<dbReference type="AlphaFoldDB" id="A0AA36Y3Z1"/>
<organism evidence="1 2">
    <name type="scientific">Stomatobaculum longum</name>
    <dbReference type="NCBI Taxonomy" id="796942"/>
    <lineage>
        <taxon>Bacteria</taxon>
        <taxon>Bacillati</taxon>
        <taxon>Bacillota</taxon>
        <taxon>Clostridia</taxon>
        <taxon>Lachnospirales</taxon>
        <taxon>Lachnospiraceae</taxon>
        <taxon>Stomatobaculum</taxon>
    </lineage>
</organism>
<comment type="caution">
    <text evidence="1">The sequence shown here is derived from an EMBL/GenBank/DDBJ whole genome shotgun (WGS) entry which is preliminary data.</text>
</comment>
<dbReference type="GeneID" id="86941610"/>
<name>A0AA36Y3Z1_9FIRM</name>
<sequence length="402" mass="44180">MKKNQVINAVCCDARRVTEESFSGYENISINAAILIAGESARALLNRYCVSLNVANSLNLPDNEKLEVQFVNGRGELNAETDGTGKVLVVNGRLTLRNGSLDAAKRYHRILVNGKLLMPKSYEGCLTNLQVNGKTDYYPEGASILKADTEIDALFIRRAQKASYYCSGTLYLLDPAIDTEAVLSKGIQFAAKKIVITDSLLEKLLPCIDEETELCRVPDGTRHIADIEELTVKLVRKYGPKLCVSGDIFIRDAEALAELSYLSVEGTVRVAKELEAAFDELDAIYRELSIVDTELGYIADRPVLGISADILKRYPKGLRVKDCAKIKLDANLSPETILEKLKISDCAMVKCTKEQADAVRMVAEDVAMIVTADSEETEEGGLNAFLGSLRDSHVINAVEYKL</sequence>
<protein>
    <submittedName>
        <fullName evidence="1">Uncharacterized protein</fullName>
    </submittedName>
</protein>
<accession>A0AA36Y3Z1</accession>
<dbReference type="RefSeq" id="WP_009533711.1">
    <property type="nucleotide sequence ID" value="NZ_JH590864.1"/>
</dbReference>
<dbReference type="EMBL" id="AGEL01000014">
    <property type="protein sequence ID" value="EHO15982.1"/>
    <property type="molecule type" value="Genomic_DNA"/>
</dbReference>
<gene>
    <name evidence="1" type="ORF">HMPREF9623_01893</name>
</gene>
<reference evidence="1 2" key="1">
    <citation type="submission" date="2011-10" db="EMBL/GenBank/DDBJ databases">
        <title>The Genome Sequence of Lachnospiraceae bacterium ACC2.</title>
        <authorList>
            <consortium name="The Broad Institute Genome Sequencing Platform"/>
            <person name="Earl A."/>
            <person name="Ward D."/>
            <person name="Feldgarden M."/>
            <person name="Gevers D."/>
            <person name="Sizova M."/>
            <person name="Hazen A."/>
            <person name="Epstein S."/>
            <person name="Young S.K."/>
            <person name="Zeng Q."/>
            <person name="Gargeya S."/>
            <person name="Fitzgerald M."/>
            <person name="Haas B."/>
            <person name="Abouelleil A."/>
            <person name="Alvarado L."/>
            <person name="Arachchi H.M."/>
            <person name="Berlin A."/>
            <person name="Brown A."/>
            <person name="Chapman S.B."/>
            <person name="Chen Z."/>
            <person name="Dunbar C."/>
            <person name="Freedman E."/>
            <person name="Gearin G."/>
            <person name="Goldberg J."/>
            <person name="Griggs A."/>
            <person name="Gujja S."/>
            <person name="Heiman D."/>
            <person name="Howarth C."/>
            <person name="Larson L."/>
            <person name="Lui A."/>
            <person name="MacDonald P.J.P."/>
            <person name="Montmayeur A."/>
            <person name="Murphy C."/>
            <person name="Neiman D."/>
            <person name="Pearson M."/>
            <person name="Priest M."/>
            <person name="Roberts A."/>
            <person name="Saif S."/>
            <person name="Shea T."/>
            <person name="Shenoy N."/>
            <person name="Sisk P."/>
            <person name="Stolte C."/>
            <person name="Sykes S."/>
            <person name="Wortman J."/>
            <person name="Nusbaum C."/>
            <person name="Birren B."/>
        </authorList>
    </citation>
    <scope>NUCLEOTIDE SEQUENCE [LARGE SCALE GENOMIC DNA]</scope>
    <source>
        <strain evidence="1 2">ACC2</strain>
    </source>
</reference>